<evidence type="ECO:0000256" key="6">
    <source>
        <dbReference type="SAM" id="Coils"/>
    </source>
</evidence>
<dbReference type="GO" id="GO:0046540">
    <property type="term" value="C:U4/U6 x U5 tri-snRNP complex"/>
    <property type="evidence" value="ECO:0007669"/>
    <property type="project" value="InterPro"/>
</dbReference>
<dbReference type="EMBL" id="SSOP01000092">
    <property type="protein sequence ID" value="KAB5591710.1"/>
    <property type="molecule type" value="Genomic_DNA"/>
</dbReference>
<name>A0A5N5QIY8_9AGAM</name>
<sequence length="1183" mass="131755">MKNKANRRIKDLKAEKQEDLCVVVRRFATGEVEYADFCVGADKSELVIQDAFCHIAFAWTTTSTLHISHFRMSMEESISLEETNKIRISLGLKPLTDDKAPSNDKDKQAEQNYANRKKAEEDERKKRQVLCEVAKRIAKSRNQLELNRRLVGTTLGDTEEDVTMDAKNWIKRAKKKEKELAAKRQAELESMDKMAQATYDERDLEGLKVSHDFEKLNEGEDRILTLKDSRILDNEEDELQNIDMAEEEEDRKRHELKTKRRDYTGYDDDEFVPGAAGMKRAVLSKYDEDIDGPKQDQTFRLGAAAQSGPKMKIQEDDTMSVNRALLSLEYTKNVEISDYLKEGDVGFKKPKTKKKRSSRRNQPEEPEPEPQSASMDVDEKPTTFVRRERNLDVNFVDDDELQAALARSRRSKARKINKLSPEEIAQRVAEEKNEAEAEAAMRNEEPVAGGLELDDTSEFVRSVTFDPVVGEPKQLALQFSTSAPAPAPVATEGDQAIDNMDVDDEKEDGEADEEDEEAMLNAIEGMITAAAGGTVPSEGKPSGAPEEELDLGTAAAASTSGRGMASTLKVLKQQGIIAGPDTEIEERERLQKQKDSWLASHRRLLAERELTRLRARGQNKDQAAREYENRVREQQEARETMENFKDYKPDIELKYYDETGRELDTKEAWKALSHRFHGKGSGRAKLEKRMKKIAEEKKRQAMIGGDTPLSMNKAFQTRQEKAGQAHMVLSVGNRGAVPQLAEFLDNRELSKSNSKAEKAKKKKAEGEATPVMASVDITGFVAVPTNHSAGTAPSTGTATPASSAPPKMKPAFSRVAAEPVSGSASPAGGLERGKVAFGFAVKRKAENEAVVLIFDFLLALLFNSMTSSGSTLFEALRIAHKIPPYVGPLAPVVIRVGATAPHPNYPRASSAKAGLGWGGGGEISQFESDKVSWYYTWTPTSWVQPPPNLEFVPMLWGRKDVSAFGKAITPASVASNGWTHVLGMNEPQEESQSNLSPADAAEMWKTYLEPLKAANPNIRLGSPAPSSRPNGIQWIYDFLGNCNGGCTIDFIALHYYDINATQFIQHINAYHNAFERPIWVTEWACQNFNNGPQCSYDHIVEFLDETQKYMDNTDWVERYAWFGAMANTPINKDTGLMDSVGRINDLGKQYIGSQPPTTHGGAMQLKVPIALFSFSVIFNIILL</sequence>
<dbReference type="Gene3D" id="3.20.20.80">
    <property type="entry name" value="Glycosidases"/>
    <property type="match status" value="1"/>
</dbReference>
<keyword evidence="10" id="KW-1185">Reference proteome</keyword>
<reference evidence="9 10" key="1">
    <citation type="journal article" date="2019" name="Fungal Biol. Biotechnol.">
        <title>Draft genome sequence of fastidious pathogen Ceratobasidium theobromae, which causes vascular-streak dieback in Theobroma cacao.</title>
        <authorList>
            <person name="Ali S.S."/>
            <person name="Asman A."/>
            <person name="Shao J."/>
            <person name="Firmansyah A.P."/>
            <person name="Susilo A.W."/>
            <person name="Rosmana A."/>
            <person name="McMahon P."/>
            <person name="Junaid M."/>
            <person name="Guest D."/>
            <person name="Kheng T.Y."/>
            <person name="Meinhardt L.W."/>
            <person name="Bailey B.A."/>
        </authorList>
    </citation>
    <scope>NUCLEOTIDE SEQUENCE [LARGE SCALE GENOMIC DNA]</scope>
    <source>
        <strain evidence="9 10">CT2</strain>
    </source>
</reference>
<evidence type="ECO:0000256" key="3">
    <source>
        <dbReference type="ARBA" id="ARBA00022664"/>
    </source>
</evidence>
<feature type="compositionally biased region" description="Basic and acidic residues" evidence="7">
    <location>
        <begin position="95"/>
        <end position="109"/>
    </location>
</feature>
<evidence type="ECO:0000256" key="4">
    <source>
        <dbReference type="ARBA" id="ARBA00023187"/>
    </source>
</evidence>
<keyword evidence="6" id="KW-0175">Coiled coil</keyword>
<protein>
    <submittedName>
        <fullName evidence="9">U4/U6,U5 tri-snRNP-associated protein snu66</fullName>
    </submittedName>
</protein>
<dbReference type="AlphaFoldDB" id="A0A5N5QIY8"/>
<evidence type="ECO:0000256" key="7">
    <source>
        <dbReference type="SAM" id="MobiDB-lite"/>
    </source>
</evidence>
<keyword evidence="3" id="KW-0507">mRNA processing</keyword>
<feature type="compositionally biased region" description="Basic and acidic residues" evidence="7">
    <location>
        <begin position="748"/>
        <end position="757"/>
    </location>
</feature>
<feature type="region of interest" description="Disordered" evidence="7">
    <location>
        <begin position="788"/>
        <end position="814"/>
    </location>
</feature>
<keyword evidence="5" id="KW-0539">Nucleus</keyword>
<comment type="similarity">
    <text evidence="2">Belongs to the SNU66/SART1 family.</text>
</comment>
<keyword evidence="4" id="KW-0508">mRNA splicing</keyword>
<comment type="caution">
    <text evidence="9">The sequence shown here is derived from an EMBL/GenBank/DDBJ whole genome shotgun (WGS) entry which is preliminary data.</text>
</comment>
<dbReference type="OrthoDB" id="5583at2759"/>
<feature type="domain" description="Asl1-like glycosyl hydrolase catalytic" evidence="8">
    <location>
        <begin position="922"/>
        <end position="1150"/>
    </location>
</feature>
<dbReference type="InterPro" id="IPR024655">
    <property type="entry name" value="Asl1_glyco_hydro_catalytic"/>
</dbReference>
<comment type="subcellular location">
    <subcellularLocation>
        <location evidence="1">Nucleus</location>
    </subcellularLocation>
</comment>
<feature type="region of interest" description="Disordered" evidence="7">
    <location>
        <begin position="748"/>
        <end position="767"/>
    </location>
</feature>
<evidence type="ECO:0000256" key="1">
    <source>
        <dbReference type="ARBA" id="ARBA00004123"/>
    </source>
</evidence>
<dbReference type="GO" id="GO:0045292">
    <property type="term" value="P:mRNA cis splicing, via spliceosome"/>
    <property type="evidence" value="ECO:0007669"/>
    <property type="project" value="TreeGrafter"/>
</dbReference>
<dbReference type="Pfam" id="PF11790">
    <property type="entry name" value="Glyco_hydro_cc"/>
    <property type="match status" value="1"/>
</dbReference>
<proteinExistence type="inferred from homology"/>
<organism evidence="9 10">
    <name type="scientific">Ceratobasidium theobromae</name>
    <dbReference type="NCBI Taxonomy" id="1582974"/>
    <lineage>
        <taxon>Eukaryota</taxon>
        <taxon>Fungi</taxon>
        <taxon>Dikarya</taxon>
        <taxon>Basidiomycota</taxon>
        <taxon>Agaricomycotina</taxon>
        <taxon>Agaricomycetes</taxon>
        <taxon>Cantharellales</taxon>
        <taxon>Ceratobasidiaceae</taxon>
        <taxon>Ceratobasidium</taxon>
    </lineage>
</organism>
<dbReference type="InterPro" id="IPR045347">
    <property type="entry name" value="HIND"/>
</dbReference>
<dbReference type="Pfam" id="PF19252">
    <property type="entry name" value="HIND"/>
    <property type="match status" value="1"/>
</dbReference>
<evidence type="ECO:0000256" key="5">
    <source>
        <dbReference type="ARBA" id="ARBA00023242"/>
    </source>
</evidence>
<evidence type="ECO:0000256" key="2">
    <source>
        <dbReference type="ARBA" id="ARBA00006076"/>
    </source>
</evidence>
<dbReference type="PANTHER" id="PTHR14152:SF5">
    <property type="entry name" value="U4_U6.U5 TRI-SNRNP-ASSOCIATED PROTEIN 1"/>
    <property type="match status" value="1"/>
</dbReference>
<dbReference type="PANTHER" id="PTHR14152">
    <property type="entry name" value="SQUAMOUS CELL CARCINOMA ANTIGEN RECOGNISED BY CYTOTOXIC T LYMPHOCYTES"/>
    <property type="match status" value="1"/>
</dbReference>
<feature type="compositionally biased region" description="Low complexity" evidence="7">
    <location>
        <begin position="788"/>
        <end position="806"/>
    </location>
</feature>
<evidence type="ECO:0000313" key="9">
    <source>
        <dbReference type="EMBL" id="KAB5591710.1"/>
    </source>
</evidence>
<dbReference type="SUPFAM" id="SSF51445">
    <property type="entry name" value="(Trans)glycosidases"/>
    <property type="match status" value="1"/>
</dbReference>
<evidence type="ECO:0000313" key="10">
    <source>
        <dbReference type="Proteomes" id="UP000383932"/>
    </source>
</evidence>
<dbReference type="InterPro" id="IPR005011">
    <property type="entry name" value="SNU66/SART1"/>
</dbReference>
<dbReference type="InterPro" id="IPR017853">
    <property type="entry name" value="GH"/>
</dbReference>
<accession>A0A5N5QIY8</accession>
<feature type="compositionally biased region" description="Basic residues" evidence="7">
    <location>
        <begin position="348"/>
        <end position="359"/>
    </location>
</feature>
<feature type="region of interest" description="Disordered" evidence="7">
    <location>
        <begin position="92"/>
        <end position="121"/>
    </location>
</feature>
<dbReference type="Pfam" id="PF03343">
    <property type="entry name" value="SART-1"/>
    <property type="match status" value="1"/>
</dbReference>
<feature type="region of interest" description="Disordered" evidence="7">
    <location>
        <begin position="479"/>
        <end position="499"/>
    </location>
</feature>
<feature type="region of interest" description="Disordered" evidence="7">
    <location>
        <begin position="345"/>
        <end position="384"/>
    </location>
</feature>
<evidence type="ECO:0000259" key="8">
    <source>
        <dbReference type="Pfam" id="PF11790"/>
    </source>
</evidence>
<feature type="coiled-coil region" evidence="6">
    <location>
        <begin position="232"/>
        <end position="262"/>
    </location>
</feature>
<dbReference type="Proteomes" id="UP000383932">
    <property type="component" value="Unassembled WGS sequence"/>
</dbReference>
<dbReference type="GO" id="GO:0000481">
    <property type="term" value="P:maturation of 5S rRNA"/>
    <property type="evidence" value="ECO:0007669"/>
    <property type="project" value="TreeGrafter"/>
</dbReference>
<gene>
    <name evidence="9" type="ORF">CTheo_4824</name>
</gene>